<keyword evidence="4 5" id="KW-0408">Iron</keyword>
<protein>
    <submittedName>
        <fullName evidence="7">Flavonol synthase</fullName>
    </submittedName>
</protein>
<evidence type="ECO:0000313" key="8">
    <source>
        <dbReference type="Proteomes" id="UP000028007"/>
    </source>
</evidence>
<dbReference type="InterPro" id="IPR026992">
    <property type="entry name" value="DIOX_N"/>
</dbReference>
<reference evidence="7 8" key="1">
    <citation type="journal article" date="1992" name="Int. J. Syst. Bacteriol.">
        <title>Sphingobacterium antarcticus sp. nov. a Psychrotrophic Bacterium from the Soils of Schirmacher Oasis, Antarctica.</title>
        <authorList>
            <person name="Shivaji S."/>
            <person name="Ray M.K."/>
            <person name="Rao N.S."/>
            <person name="Saiserr L."/>
            <person name="Jagannadham M.V."/>
            <person name="Kumar G.S."/>
            <person name="Reddy G."/>
            <person name="Bhargava P.M."/>
        </authorList>
    </citation>
    <scope>NUCLEOTIDE SEQUENCE [LARGE SCALE GENOMIC DNA]</scope>
    <source>
        <strain evidence="7 8">4BY</strain>
    </source>
</reference>
<keyword evidence="3 5" id="KW-0560">Oxidoreductase</keyword>
<evidence type="ECO:0000256" key="1">
    <source>
        <dbReference type="ARBA" id="ARBA00008056"/>
    </source>
</evidence>
<dbReference type="Pfam" id="PF14226">
    <property type="entry name" value="DIOX_N"/>
    <property type="match status" value="1"/>
</dbReference>
<dbReference type="SUPFAM" id="SSF51197">
    <property type="entry name" value="Clavaminate synthase-like"/>
    <property type="match status" value="1"/>
</dbReference>
<evidence type="ECO:0000256" key="2">
    <source>
        <dbReference type="ARBA" id="ARBA00022723"/>
    </source>
</evidence>
<keyword evidence="8" id="KW-1185">Reference proteome</keyword>
<comment type="similarity">
    <text evidence="1 5">Belongs to the iron/ascorbate-dependent oxidoreductase family.</text>
</comment>
<dbReference type="AlphaFoldDB" id="A0A081PLC4"/>
<dbReference type="EMBL" id="JNFF01000014">
    <property type="protein sequence ID" value="KEQ31497.1"/>
    <property type="molecule type" value="Genomic_DNA"/>
</dbReference>
<dbReference type="PRINTS" id="PR00682">
    <property type="entry name" value="IPNSYNTHASE"/>
</dbReference>
<dbReference type="InterPro" id="IPR044861">
    <property type="entry name" value="IPNS-like_FE2OG_OXY"/>
</dbReference>
<sequence length="320" mass="35770">MSTPYIPTLDLGSYINGTSQERKNFSDELGRAFNDSGFVTITNHGLSQELIDQLYEQIKAAFSLSPAQKAQYEKPELAGQRGYTSPGKETAKGAKTADLKEFWQIGQTVTDGDPVKAQYPDNEVLAELPEFNSITTEIYKKLEDNGKHLLSAIATYLELPVDYFDQHVHNGNSILRGIHYFPIENPDAIAPDAVRAGAHEDINLITLLIGASADGLEVLTRSNEWLPIKAHHSDIVVNVGDMLQRLTNNKLRSTTHRVVNPPRELMKTSRFSVPFFLHPRSDMDLTSLDSCIDEAHPKVYTDMTAGEYLDERLREIGLKK</sequence>
<evidence type="ECO:0000256" key="5">
    <source>
        <dbReference type="RuleBase" id="RU003682"/>
    </source>
</evidence>
<dbReference type="GO" id="GO:0046872">
    <property type="term" value="F:metal ion binding"/>
    <property type="evidence" value="ECO:0007669"/>
    <property type="project" value="UniProtKB-KW"/>
</dbReference>
<dbReference type="eggNOG" id="COG3491">
    <property type="taxonomic scope" value="Bacteria"/>
</dbReference>
<dbReference type="InterPro" id="IPR027443">
    <property type="entry name" value="IPNS-like_sf"/>
</dbReference>
<feature type="domain" description="Fe2OG dioxygenase" evidence="6">
    <location>
        <begin position="170"/>
        <end position="279"/>
    </location>
</feature>
<evidence type="ECO:0000259" key="6">
    <source>
        <dbReference type="PROSITE" id="PS51471"/>
    </source>
</evidence>
<evidence type="ECO:0000313" key="7">
    <source>
        <dbReference type="EMBL" id="KEQ31497.1"/>
    </source>
</evidence>
<dbReference type="PANTHER" id="PTHR10209:SF881">
    <property type="entry name" value="FI07970P-RELATED"/>
    <property type="match status" value="1"/>
</dbReference>
<evidence type="ECO:0000256" key="3">
    <source>
        <dbReference type="ARBA" id="ARBA00023002"/>
    </source>
</evidence>
<dbReference type="InterPro" id="IPR005123">
    <property type="entry name" value="Oxoglu/Fe-dep_dioxygenase_dom"/>
</dbReference>
<dbReference type="OrthoDB" id="21825at2"/>
<name>A0A081PLC4_9SPHI</name>
<comment type="caution">
    <text evidence="7">The sequence shown here is derived from an EMBL/GenBank/DDBJ whole genome shotgun (WGS) entry which is preliminary data.</text>
</comment>
<dbReference type="PROSITE" id="PS51471">
    <property type="entry name" value="FE2OG_OXY"/>
    <property type="match status" value="1"/>
</dbReference>
<proteinExistence type="inferred from homology"/>
<organism evidence="7 8">
    <name type="scientific">Pedobacter antarcticus 4BY</name>
    <dbReference type="NCBI Taxonomy" id="1358423"/>
    <lineage>
        <taxon>Bacteria</taxon>
        <taxon>Pseudomonadati</taxon>
        <taxon>Bacteroidota</taxon>
        <taxon>Sphingobacteriia</taxon>
        <taxon>Sphingobacteriales</taxon>
        <taxon>Sphingobacteriaceae</taxon>
        <taxon>Pedobacter</taxon>
    </lineage>
</organism>
<dbReference type="Proteomes" id="UP000028007">
    <property type="component" value="Unassembled WGS sequence"/>
</dbReference>
<dbReference type="RefSeq" id="WP_037438018.1">
    <property type="nucleotide sequence ID" value="NZ_JNFF01000014.1"/>
</dbReference>
<dbReference type="GO" id="GO:0016491">
    <property type="term" value="F:oxidoreductase activity"/>
    <property type="evidence" value="ECO:0007669"/>
    <property type="project" value="UniProtKB-KW"/>
</dbReference>
<dbReference type="PANTHER" id="PTHR10209">
    <property type="entry name" value="OXIDOREDUCTASE, 2OG-FE II OXYGENASE FAMILY PROTEIN"/>
    <property type="match status" value="1"/>
</dbReference>
<dbReference type="Pfam" id="PF03171">
    <property type="entry name" value="2OG-FeII_Oxy"/>
    <property type="match status" value="1"/>
</dbReference>
<dbReference type="Gene3D" id="2.60.120.330">
    <property type="entry name" value="B-lactam Antibiotic, Isopenicillin N Synthase, Chain"/>
    <property type="match status" value="1"/>
</dbReference>
<evidence type="ECO:0000256" key="4">
    <source>
        <dbReference type="ARBA" id="ARBA00023004"/>
    </source>
</evidence>
<keyword evidence="2 5" id="KW-0479">Metal-binding</keyword>
<accession>A0A081PLC4</accession>
<gene>
    <name evidence="7" type="ORF">N180_17415</name>
</gene>